<evidence type="ECO:0000313" key="8">
    <source>
        <dbReference type="Proteomes" id="UP001596156"/>
    </source>
</evidence>
<dbReference type="PRINTS" id="PR00455">
    <property type="entry name" value="HTHTETR"/>
</dbReference>
<evidence type="ECO:0000256" key="3">
    <source>
        <dbReference type="ARBA" id="ARBA00023125"/>
    </source>
</evidence>
<feature type="DNA-binding region" description="H-T-H motif" evidence="5">
    <location>
        <begin position="32"/>
        <end position="51"/>
    </location>
</feature>
<dbReference type="PROSITE" id="PS50977">
    <property type="entry name" value="HTH_TETR_2"/>
    <property type="match status" value="1"/>
</dbReference>
<dbReference type="InterPro" id="IPR036271">
    <property type="entry name" value="Tet_transcr_reg_TetR-rel_C_sf"/>
</dbReference>
<evidence type="ECO:0000313" key="7">
    <source>
        <dbReference type="EMBL" id="MFC5224563.1"/>
    </source>
</evidence>
<evidence type="ECO:0000256" key="1">
    <source>
        <dbReference type="ARBA" id="ARBA00022491"/>
    </source>
</evidence>
<sequence length="206" mass="22661">MTRVRLSVAERRGEMLRAAVEQIEMRGVAAVRVSDVASALGVSNALVLYHFSTKEKLVAAAFAHAAEDDLAHLRKLLGRRTTAVRRLRAAVRWYAPTGRAKGWRLWIEGWAMALREPALREVTRDLDRRWKAALTEVIAQGVAAGEFRCPDPAASALRLTALLDGLAVQLTSYDGAVSRARARAWADEALARELGLDRRALTAPAR</sequence>
<organism evidence="7 8">
    <name type="scientific">Streptomyces fimbriatus</name>
    <dbReference type="NCBI Taxonomy" id="68197"/>
    <lineage>
        <taxon>Bacteria</taxon>
        <taxon>Bacillati</taxon>
        <taxon>Actinomycetota</taxon>
        <taxon>Actinomycetes</taxon>
        <taxon>Kitasatosporales</taxon>
        <taxon>Streptomycetaceae</taxon>
        <taxon>Streptomyces</taxon>
    </lineage>
</organism>
<keyword evidence="2" id="KW-0805">Transcription regulation</keyword>
<gene>
    <name evidence="7" type="ORF">ACFPN6_08125</name>
</gene>
<dbReference type="PANTHER" id="PTHR30055">
    <property type="entry name" value="HTH-TYPE TRANSCRIPTIONAL REGULATOR RUTR"/>
    <property type="match status" value="1"/>
</dbReference>
<keyword evidence="4" id="KW-0804">Transcription</keyword>
<dbReference type="Gene3D" id="1.10.357.10">
    <property type="entry name" value="Tetracycline Repressor, domain 2"/>
    <property type="match status" value="1"/>
</dbReference>
<reference evidence="8" key="1">
    <citation type="journal article" date="2019" name="Int. J. Syst. Evol. Microbiol.">
        <title>The Global Catalogue of Microorganisms (GCM) 10K type strain sequencing project: providing services to taxonomists for standard genome sequencing and annotation.</title>
        <authorList>
            <consortium name="The Broad Institute Genomics Platform"/>
            <consortium name="The Broad Institute Genome Sequencing Center for Infectious Disease"/>
            <person name="Wu L."/>
            <person name="Ma J."/>
        </authorList>
    </citation>
    <scope>NUCLEOTIDE SEQUENCE [LARGE SCALE GENOMIC DNA]</scope>
    <source>
        <strain evidence="8">CCM 8479</strain>
    </source>
</reference>
<dbReference type="Pfam" id="PF13977">
    <property type="entry name" value="TetR_C_6"/>
    <property type="match status" value="1"/>
</dbReference>
<dbReference type="Proteomes" id="UP001596156">
    <property type="component" value="Unassembled WGS sequence"/>
</dbReference>
<name>A0ABW0D2I7_STRFI</name>
<evidence type="ECO:0000259" key="6">
    <source>
        <dbReference type="PROSITE" id="PS50977"/>
    </source>
</evidence>
<keyword evidence="1" id="KW-0678">Repressor</keyword>
<proteinExistence type="predicted"/>
<evidence type="ECO:0000256" key="5">
    <source>
        <dbReference type="PROSITE-ProRule" id="PRU00335"/>
    </source>
</evidence>
<dbReference type="InterPro" id="IPR050109">
    <property type="entry name" value="HTH-type_TetR-like_transc_reg"/>
</dbReference>
<dbReference type="PANTHER" id="PTHR30055:SF200">
    <property type="entry name" value="HTH-TYPE TRANSCRIPTIONAL REPRESSOR BDCR"/>
    <property type="match status" value="1"/>
</dbReference>
<keyword evidence="8" id="KW-1185">Reference proteome</keyword>
<keyword evidence="3 5" id="KW-0238">DNA-binding</keyword>
<dbReference type="SUPFAM" id="SSF48498">
    <property type="entry name" value="Tetracyclin repressor-like, C-terminal domain"/>
    <property type="match status" value="1"/>
</dbReference>
<dbReference type="InterPro" id="IPR039538">
    <property type="entry name" value="BetI_C"/>
</dbReference>
<dbReference type="SUPFAM" id="SSF46689">
    <property type="entry name" value="Homeodomain-like"/>
    <property type="match status" value="1"/>
</dbReference>
<dbReference type="Pfam" id="PF00440">
    <property type="entry name" value="TetR_N"/>
    <property type="match status" value="1"/>
</dbReference>
<evidence type="ECO:0000256" key="4">
    <source>
        <dbReference type="ARBA" id="ARBA00023163"/>
    </source>
</evidence>
<dbReference type="RefSeq" id="WP_309061003.1">
    <property type="nucleotide sequence ID" value="NZ_BAAASS010000019.1"/>
</dbReference>
<evidence type="ECO:0000256" key="2">
    <source>
        <dbReference type="ARBA" id="ARBA00023015"/>
    </source>
</evidence>
<comment type="caution">
    <text evidence="7">The sequence shown here is derived from an EMBL/GenBank/DDBJ whole genome shotgun (WGS) entry which is preliminary data.</text>
</comment>
<feature type="domain" description="HTH tetR-type" evidence="6">
    <location>
        <begin position="9"/>
        <end position="69"/>
    </location>
</feature>
<dbReference type="InterPro" id="IPR009057">
    <property type="entry name" value="Homeodomain-like_sf"/>
</dbReference>
<dbReference type="EMBL" id="JBHSKL010000009">
    <property type="protein sequence ID" value="MFC5224563.1"/>
    <property type="molecule type" value="Genomic_DNA"/>
</dbReference>
<dbReference type="InterPro" id="IPR001647">
    <property type="entry name" value="HTH_TetR"/>
</dbReference>
<accession>A0ABW0D2I7</accession>
<protein>
    <submittedName>
        <fullName evidence="7">TetR/AcrR family transcriptional regulator</fullName>
    </submittedName>
</protein>